<dbReference type="Gene3D" id="2.60.40.420">
    <property type="entry name" value="Cupredoxins - blue copper proteins"/>
    <property type="match status" value="2"/>
</dbReference>
<comment type="similarity">
    <text evidence="1 11">Belongs to the multicopper oxidase family.</text>
</comment>
<dbReference type="Pfam" id="PF07732">
    <property type="entry name" value="Cu-oxidase_3"/>
    <property type="match status" value="1"/>
</dbReference>
<feature type="binding site" description="type 1 copper site" evidence="10">
    <location>
        <position position="233"/>
    </location>
    <ligand>
        <name>Cu cation</name>
        <dbReference type="ChEBI" id="CHEBI:23378"/>
        <label>1</label>
    </ligand>
</feature>
<protein>
    <recommendedName>
        <fullName evidence="4 11">Copper-containing nitrite reductase</fullName>
        <ecNumber evidence="3 11">1.7.2.1</ecNumber>
    </recommendedName>
</protein>
<evidence type="ECO:0000256" key="10">
    <source>
        <dbReference type="PIRSR" id="PIRSR601287-1"/>
    </source>
</evidence>
<feature type="compositionally biased region" description="Basic and acidic residues" evidence="12">
    <location>
        <begin position="27"/>
        <end position="41"/>
    </location>
</feature>
<comment type="catalytic activity">
    <reaction evidence="9 11">
        <text>nitric oxide + Fe(III)-[cytochrome c] + H2O = Fe(II)-[cytochrome c] + nitrite + 2 H(+)</text>
        <dbReference type="Rhea" id="RHEA:15233"/>
        <dbReference type="Rhea" id="RHEA-COMP:10350"/>
        <dbReference type="Rhea" id="RHEA-COMP:14399"/>
        <dbReference type="ChEBI" id="CHEBI:15377"/>
        <dbReference type="ChEBI" id="CHEBI:15378"/>
        <dbReference type="ChEBI" id="CHEBI:16301"/>
        <dbReference type="ChEBI" id="CHEBI:16480"/>
        <dbReference type="ChEBI" id="CHEBI:29033"/>
        <dbReference type="ChEBI" id="CHEBI:29034"/>
        <dbReference type="EC" id="1.7.2.1"/>
    </reaction>
</comment>
<dbReference type="FunFam" id="2.60.40.420:FF:000093">
    <property type="entry name" value="Copper-containing nitrite reductase"/>
    <property type="match status" value="1"/>
</dbReference>
<dbReference type="InterPro" id="IPR045087">
    <property type="entry name" value="Cu-oxidase_fam"/>
</dbReference>
<feature type="binding site" description="type 1 copper site" evidence="10">
    <location>
        <position position="197"/>
    </location>
    <ligand>
        <name>Cu cation</name>
        <dbReference type="ChEBI" id="CHEBI:23378"/>
        <label>1</label>
    </ligand>
</feature>
<evidence type="ECO:0000256" key="2">
    <source>
        <dbReference type="ARBA" id="ARBA00011233"/>
    </source>
</evidence>
<evidence type="ECO:0000313" key="14">
    <source>
        <dbReference type="EMBL" id="PVA08966.1"/>
    </source>
</evidence>
<organism evidence="14 15">
    <name type="scientific">Pelagivirga sediminicola</name>
    <dbReference type="NCBI Taxonomy" id="2170575"/>
    <lineage>
        <taxon>Bacteria</taxon>
        <taxon>Pseudomonadati</taxon>
        <taxon>Pseudomonadota</taxon>
        <taxon>Alphaproteobacteria</taxon>
        <taxon>Rhodobacterales</taxon>
        <taxon>Paracoccaceae</taxon>
        <taxon>Pelagivirga</taxon>
    </lineage>
</organism>
<comment type="subunit">
    <text evidence="2 11">Homotrimer.</text>
</comment>
<sequence length="429" mass="46090">MACGLVDQKQIWKSDHRVSYRSTKVCKGDKQMTRQKNHDANSPEAGADEAPQQAQGQGLSRRNLLVGSAGATLGSMVGASAAVAQSDQSGAGSHMRPTASLGNRIYSANPTHPGMTDISENPANVPPPITRTEPATVRIQLETIEIEAHLDTNSRFRFWTFNGTVPGPFQRVRVGDTVEVYLKNNEDSWFAHNVDFHAVTGPGGGASLGAPGPGESYSFKFKALNPGLYVYHCAVAPVALHIANGMYGLILVEPEEGLTSVDREFYVMQGEIYTEEPFGSVGVLTESYDKLIDERAEYLVFNGHVGALTDHYPLQAKVGETVRIYFGVGGPNYTSAFHVIGEIFDKAYLHGSLVTPPLESVQTIVVPPGGSGIVEFKCEVPGRFVLVDHALSRAERGLAGYLIVEGEENPDIFSSLDEAPGAASPDGQE</sequence>
<evidence type="ECO:0000256" key="1">
    <source>
        <dbReference type="ARBA" id="ARBA00010609"/>
    </source>
</evidence>
<dbReference type="PANTHER" id="PTHR11709">
    <property type="entry name" value="MULTI-COPPER OXIDASE"/>
    <property type="match status" value="1"/>
</dbReference>
<dbReference type="SUPFAM" id="SSF49503">
    <property type="entry name" value="Cupredoxins"/>
    <property type="match status" value="2"/>
</dbReference>
<dbReference type="EC" id="1.7.2.1" evidence="3 11"/>
<keyword evidence="15" id="KW-1185">Reference proteome</keyword>
<dbReference type="InterPro" id="IPR008972">
    <property type="entry name" value="Cupredoxin"/>
</dbReference>
<dbReference type="InterPro" id="IPR011707">
    <property type="entry name" value="Cu-oxidase-like_N"/>
</dbReference>
<evidence type="ECO:0000256" key="4">
    <source>
        <dbReference type="ARBA" id="ARBA00017290"/>
    </source>
</evidence>
<evidence type="ECO:0000256" key="8">
    <source>
        <dbReference type="ARBA" id="ARBA00023008"/>
    </source>
</evidence>
<keyword evidence="5 10" id="KW-0479">Metal-binding</keyword>
<dbReference type="NCBIfam" id="TIGR02376">
    <property type="entry name" value="Cu_nitrite_red"/>
    <property type="match status" value="1"/>
</dbReference>
<proteinExistence type="inferred from homology"/>
<feature type="binding site" description="type 1 copper site" evidence="10">
    <location>
        <position position="246"/>
    </location>
    <ligand>
        <name>Cu cation</name>
        <dbReference type="ChEBI" id="CHEBI:23378"/>
        <label>1</label>
    </ligand>
</feature>
<feature type="region of interest" description="Disordered" evidence="12">
    <location>
        <begin position="27"/>
        <end position="59"/>
    </location>
</feature>
<feature type="binding site" description="type 1 copper site" evidence="10">
    <location>
        <position position="232"/>
    </location>
    <ligand>
        <name>Cu cation</name>
        <dbReference type="ChEBI" id="CHEBI:23378"/>
        <label>1</label>
    </ligand>
</feature>
<dbReference type="Proteomes" id="UP000244446">
    <property type="component" value="Unassembled WGS sequence"/>
</dbReference>
<name>A0A2T7G3I1_9RHOB</name>
<feature type="binding site" description="type 1 copper site" evidence="10">
    <location>
        <position position="241"/>
    </location>
    <ligand>
        <name>Cu cation</name>
        <dbReference type="ChEBI" id="CHEBI:23378"/>
        <label>1</label>
    </ligand>
</feature>
<evidence type="ECO:0000259" key="13">
    <source>
        <dbReference type="Pfam" id="PF07732"/>
    </source>
</evidence>
<dbReference type="PANTHER" id="PTHR11709:SF394">
    <property type="entry name" value="FI03373P-RELATED"/>
    <property type="match status" value="1"/>
</dbReference>
<evidence type="ECO:0000256" key="3">
    <source>
        <dbReference type="ARBA" id="ARBA00011882"/>
    </source>
</evidence>
<feature type="domain" description="Plastocyanin-like" evidence="13">
    <location>
        <begin position="149"/>
        <end position="256"/>
    </location>
</feature>
<keyword evidence="8 10" id="KW-0186">Copper</keyword>
<dbReference type="PRINTS" id="PR00695">
    <property type="entry name" value="CUNO2RDTASE"/>
</dbReference>
<evidence type="ECO:0000256" key="6">
    <source>
        <dbReference type="ARBA" id="ARBA00022737"/>
    </source>
</evidence>
<gene>
    <name evidence="14" type="primary">nirK</name>
    <name evidence="14" type="ORF">DC366_16250</name>
</gene>
<dbReference type="GO" id="GO:0005507">
    <property type="term" value="F:copper ion binding"/>
    <property type="evidence" value="ECO:0007669"/>
    <property type="project" value="InterPro"/>
</dbReference>
<dbReference type="GO" id="GO:0050421">
    <property type="term" value="F:nitrite reductase (NO-forming) activity"/>
    <property type="evidence" value="ECO:0007669"/>
    <property type="project" value="UniProtKB-EC"/>
</dbReference>
<evidence type="ECO:0000313" key="15">
    <source>
        <dbReference type="Proteomes" id="UP000244446"/>
    </source>
</evidence>
<comment type="caution">
    <text evidence="14">The sequence shown here is derived from an EMBL/GenBank/DDBJ whole genome shotgun (WGS) entry which is preliminary data.</text>
</comment>
<evidence type="ECO:0000256" key="5">
    <source>
        <dbReference type="ARBA" id="ARBA00022723"/>
    </source>
</evidence>
<reference evidence="14 15" key="1">
    <citation type="submission" date="2018-04" db="EMBL/GenBank/DDBJ databases">
        <title>Pelagivirga bohaiensis gen. nov., sp. nov., a bacterium isolated from the Bohai Sea.</title>
        <authorList>
            <person name="Ji X."/>
        </authorList>
    </citation>
    <scope>NUCLEOTIDE SEQUENCE [LARGE SCALE GENOMIC DNA]</scope>
    <source>
        <strain evidence="14 15">BH-SD19</strain>
    </source>
</reference>
<dbReference type="AlphaFoldDB" id="A0A2T7G3I1"/>
<keyword evidence="6" id="KW-0677">Repeat</keyword>
<evidence type="ECO:0000256" key="12">
    <source>
        <dbReference type="SAM" id="MobiDB-lite"/>
    </source>
</evidence>
<accession>A0A2T7G3I1</accession>
<dbReference type="CDD" id="cd11020">
    <property type="entry name" value="CuRO_1_CuNIR"/>
    <property type="match status" value="1"/>
</dbReference>
<evidence type="ECO:0000256" key="11">
    <source>
        <dbReference type="RuleBase" id="RU365025"/>
    </source>
</evidence>
<comment type="cofactor">
    <cofactor evidence="11">
        <name>Cu(2+)</name>
        <dbReference type="ChEBI" id="CHEBI:29036"/>
    </cofactor>
    <text evidence="11">Binds 1 Cu(+) ion.</text>
</comment>
<evidence type="ECO:0000256" key="7">
    <source>
        <dbReference type="ARBA" id="ARBA00023002"/>
    </source>
</evidence>
<dbReference type="OrthoDB" id="9757546at2"/>
<comment type="cofactor">
    <cofactor evidence="11">
        <name>Cu(+)</name>
        <dbReference type="ChEBI" id="CHEBI:49552"/>
    </cofactor>
    <text evidence="11">Binds 1 Cu(+) ion.</text>
</comment>
<feature type="binding site" description="type 1 copper site" evidence="10">
    <location>
        <position position="192"/>
    </location>
    <ligand>
        <name>Cu cation</name>
        <dbReference type="ChEBI" id="CHEBI:23378"/>
        <label>1</label>
    </ligand>
</feature>
<evidence type="ECO:0000256" key="9">
    <source>
        <dbReference type="ARBA" id="ARBA00049340"/>
    </source>
</evidence>
<dbReference type="CDD" id="cd04208">
    <property type="entry name" value="CuRO_2_CuNIR"/>
    <property type="match status" value="1"/>
</dbReference>
<dbReference type="InterPro" id="IPR001287">
    <property type="entry name" value="NO2-reductase_Cu"/>
</dbReference>
<keyword evidence="7 11" id="KW-0560">Oxidoreductase</keyword>
<feature type="binding site" description="type 1 copper site" evidence="10">
    <location>
        <position position="389"/>
    </location>
    <ligand>
        <name>Cu cation</name>
        <dbReference type="ChEBI" id="CHEBI:23378"/>
        <label>1</label>
    </ligand>
</feature>
<dbReference type="EMBL" id="QCYH01000013">
    <property type="protein sequence ID" value="PVA08966.1"/>
    <property type="molecule type" value="Genomic_DNA"/>
</dbReference>